<name>A0A8J3PZJ3_9ACTN</name>
<protein>
    <submittedName>
        <fullName evidence="1">Uncharacterized protein</fullName>
    </submittedName>
</protein>
<dbReference type="EMBL" id="BONV01000043">
    <property type="protein sequence ID" value="GIG83796.1"/>
    <property type="molecule type" value="Genomic_DNA"/>
</dbReference>
<proteinExistence type="predicted"/>
<gene>
    <name evidence="1" type="ORF">Pka01_69230</name>
</gene>
<reference evidence="1 2" key="1">
    <citation type="submission" date="2021-01" db="EMBL/GenBank/DDBJ databases">
        <title>Whole genome shotgun sequence of Planotetraspora kaengkrachanensis NBRC 104272.</title>
        <authorList>
            <person name="Komaki H."/>
            <person name="Tamura T."/>
        </authorList>
    </citation>
    <scope>NUCLEOTIDE SEQUENCE [LARGE SCALE GENOMIC DNA]</scope>
    <source>
        <strain evidence="1 2">NBRC 104272</strain>
    </source>
</reference>
<dbReference type="Proteomes" id="UP000630097">
    <property type="component" value="Unassembled WGS sequence"/>
</dbReference>
<accession>A0A8J3PZJ3</accession>
<comment type="caution">
    <text evidence="1">The sequence shown here is derived from an EMBL/GenBank/DDBJ whole genome shotgun (WGS) entry which is preliminary data.</text>
</comment>
<dbReference type="AlphaFoldDB" id="A0A8J3PZJ3"/>
<organism evidence="1 2">
    <name type="scientific">Planotetraspora kaengkrachanensis</name>
    <dbReference type="NCBI Taxonomy" id="575193"/>
    <lineage>
        <taxon>Bacteria</taxon>
        <taxon>Bacillati</taxon>
        <taxon>Actinomycetota</taxon>
        <taxon>Actinomycetes</taxon>
        <taxon>Streptosporangiales</taxon>
        <taxon>Streptosporangiaceae</taxon>
        <taxon>Planotetraspora</taxon>
    </lineage>
</organism>
<sequence length="519" mass="56386">MSASSDSDITEVTARLRSNSNKEPFATVTDFELVSGTAADGVWRTSQPVTLEKGLIYIDVEIADASGLTFAKKPALVLDRRGMTRFSEFTISPSTVDVDHDTVTYKGRLVYGSGSGSELGVPGVTICLNLDGACAGYATTDSAGRFSSAVHLYIKGMDTNMIESETYASYSGSPGYSRAASTHSLLKVRPQETRLSIGFSSPPTIIGATVQVTGRLERKKADGHWAGAPGQDVKISVYDLDTKKDIDLGTTRTRSDGSYSKSVVVPQATQWFVNFEPFPYLTRNGVSVPGPYQGSSEGPENVIYSFYRSSISRFTVSPNPAAKGAQITASAVVTRRTATGPALPATTGYVDLEFSKNRKTWTVVGQSRLTSNGQVKVHATAVSSGYWRLRYQGWDRNLDALSGTAYATVKYRTSVSGFNAKPEPVRKGKTITVGGTLKYLTTTQYHTFVWRPLGSKTVNIYFQAHGSKSWSYVGTAGTDRYGRWHKGFKARKDGTWMAKYKGNVTYLAANSTKDYVDVR</sequence>
<evidence type="ECO:0000313" key="1">
    <source>
        <dbReference type="EMBL" id="GIG83796.1"/>
    </source>
</evidence>
<evidence type="ECO:0000313" key="2">
    <source>
        <dbReference type="Proteomes" id="UP000630097"/>
    </source>
</evidence>
<keyword evidence="2" id="KW-1185">Reference proteome</keyword>